<dbReference type="InterPro" id="IPR000073">
    <property type="entry name" value="AB_hydrolase_1"/>
</dbReference>
<evidence type="ECO:0000259" key="1">
    <source>
        <dbReference type="Pfam" id="PF12697"/>
    </source>
</evidence>
<dbReference type="AlphaFoldDB" id="A0A8H7W477"/>
<dbReference type="Gene3D" id="3.40.50.1820">
    <property type="entry name" value="alpha/beta hydrolase"/>
    <property type="match status" value="1"/>
</dbReference>
<dbReference type="SUPFAM" id="SSF53474">
    <property type="entry name" value="alpha/beta-Hydrolases"/>
    <property type="match status" value="1"/>
</dbReference>
<keyword evidence="3" id="KW-1185">Reference proteome</keyword>
<dbReference type="OrthoDB" id="408373at2759"/>
<dbReference type="EMBL" id="JAFJYH010000165">
    <property type="protein sequence ID" value="KAG4417071.1"/>
    <property type="molecule type" value="Genomic_DNA"/>
</dbReference>
<dbReference type="Pfam" id="PF12697">
    <property type="entry name" value="Abhydrolase_6"/>
    <property type="match status" value="1"/>
</dbReference>
<dbReference type="Proteomes" id="UP000664132">
    <property type="component" value="Unassembled WGS sequence"/>
</dbReference>
<gene>
    <name evidence="2" type="ORF">IFR04_009777</name>
</gene>
<accession>A0A8H7W477</accession>
<reference evidence="2" key="1">
    <citation type="submission" date="2021-02" db="EMBL/GenBank/DDBJ databases">
        <title>Genome sequence Cadophora malorum strain M34.</title>
        <authorList>
            <person name="Stefanovic E."/>
            <person name="Vu D."/>
            <person name="Scully C."/>
            <person name="Dijksterhuis J."/>
            <person name="Roader J."/>
            <person name="Houbraken J."/>
        </authorList>
    </citation>
    <scope>NUCLEOTIDE SEQUENCE</scope>
    <source>
        <strain evidence="2">M34</strain>
    </source>
</reference>
<sequence>MLQRKLRYASSLSGVLLRPFACIRPIQTLAADLLAHREMIGYCNFSNITFRRKTSPKTIKSPTTTLLPHLSQRERDELAYPPDALPGGRNVDTPYGAIKVYEWGPEEGKKVLLIHGLTTSSIAVGAMASELDLWGHGYTDSCADLDHDIRLYTSQILLAVSSSSLSWTGCTGFGLVGCSLGGAIAGAFAGYFPHMVNSLALLVPAGLIRQGRLATHIRLLQLGNLLIPSSILEKLVMKRLTQPLFESRKDNTPPVGGDFEEDPCNQKEVQASLRCPHVTVSETMRWTMQNHKGFYSSFMSTAKHMHGTGQLERWKLLRDRPDKTLIIAASHDPIIVAGELHEDATKALGDKLDWKILEGDHSITITRPKEIVEAICHSWRLEDMTYKADSGIDEGSA</sequence>
<dbReference type="PANTHER" id="PTHR43798">
    <property type="entry name" value="MONOACYLGLYCEROL LIPASE"/>
    <property type="match status" value="1"/>
</dbReference>
<dbReference type="InterPro" id="IPR029058">
    <property type="entry name" value="AB_hydrolase_fold"/>
</dbReference>
<evidence type="ECO:0000313" key="2">
    <source>
        <dbReference type="EMBL" id="KAG4417071.1"/>
    </source>
</evidence>
<evidence type="ECO:0000313" key="3">
    <source>
        <dbReference type="Proteomes" id="UP000664132"/>
    </source>
</evidence>
<feature type="domain" description="AB hydrolase-1" evidence="1">
    <location>
        <begin position="111"/>
        <end position="374"/>
    </location>
</feature>
<dbReference type="InterPro" id="IPR050266">
    <property type="entry name" value="AB_hydrolase_sf"/>
</dbReference>
<protein>
    <recommendedName>
        <fullName evidence="1">AB hydrolase-1 domain-containing protein</fullName>
    </recommendedName>
</protein>
<name>A0A8H7W477_9HELO</name>
<comment type="caution">
    <text evidence="2">The sequence shown here is derived from an EMBL/GenBank/DDBJ whole genome shotgun (WGS) entry which is preliminary data.</text>
</comment>
<proteinExistence type="predicted"/>
<organism evidence="2 3">
    <name type="scientific">Cadophora malorum</name>
    <dbReference type="NCBI Taxonomy" id="108018"/>
    <lineage>
        <taxon>Eukaryota</taxon>
        <taxon>Fungi</taxon>
        <taxon>Dikarya</taxon>
        <taxon>Ascomycota</taxon>
        <taxon>Pezizomycotina</taxon>
        <taxon>Leotiomycetes</taxon>
        <taxon>Helotiales</taxon>
        <taxon>Ploettnerulaceae</taxon>
        <taxon>Cadophora</taxon>
    </lineage>
</organism>